<keyword evidence="1" id="KW-0732">Signal</keyword>
<organism>
    <name type="scientific">Culex quinquefasciatus</name>
    <name type="common">Southern house mosquito</name>
    <name type="synonym">Culex pungens</name>
    <dbReference type="NCBI Taxonomy" id="7176"/>
    <lineage>
        <taxon>Eukaryota</taxon>
        <taxon>Metazoa</taxon>
        <taxon>Ecdysozoa</taxon>
        <taxon>Arthropoda</taxon>
        <taxon>Hexapoda</taxon>
        <taxon>Insecta</taxon>
        <taxon>Pterygota</taxon>
        <taxon>Neoptera</taxon>
        <taxon>Endopterygota</taxon>
        <taxon>Diptera</taxon>
        <taxon>Nematocera</taxon>
        <taxon>Culicoidea</taxon>
        <taxon>Culicidae</taxon>
        <taxon>Culicinae</taxon>
        <taxon>Culicini</taxon>
        <taxon>Culex</taxon>
        <taxon>Culex</taxon>
    </lineage>
</organism>
<feature type="signal peptide" evidence="1">
    <location>
        <begin position="1"/>
        <end position="20"/>
    </location>
</feature>
<proteinExistence type="predicted"/>
<sequence>MCLNVFITLLVAILAGSGQGSYLPSVWSNTGLNSWNSVNTWPSAAWPVASVYGGLNSWNGLYGTTKANSWGLPLTYSAGVYGGVWGYPGHAQTVVPVSKQVAATPGSFDISPVPVGGERLLVH</sequence>
<evidence type="ECO:0000256" key="1">
    <source>
        <dbReference type="SAM" id="SignalP"/>
    </source>
</evidence>
<dbReference type="InParanoid" id="B0W901"/>
<keyword evidence="4" id="KW-1185">Reference proteome</keyword>
<dbReference type="KEGG" id="cqu:CpipJ_CPIJ003475"/>
<dbReference type="EMBL" id="DS231860">
    <property type="protein sequence ID" value="EDS39279.1"/>
    <property type="molecule type" value="Genomic_DNA"/>
</dbReference>
<name>B0W901_CULQU</name>
<evidence type="ECO:0000313" key="2">
    <source>
        <dbReference type="EMBL" id="EDS39279.1"/>
    </source>
</evidence>
<evidence type="ECO:0000313" key="3">
    <source>
        <dbReference type="EnsemblMetazoa" id="CPIJ003475-PA"/>
    </source>
</evidence>
<protein>
    <submittedName>
        <fullName evidence="2 3">Uncharacterized protein</fullName>
    </submittedName>
</protein>
<evidence type="ECO:0000313" key="4">
    <source>
        <dbReference type="Proteomes" id="UP000002320"/>
    </source>
</evidence>
<dbReference type="AlphaFoldDB" id="B0W901"/>
<accession>B0W901</accession>
<reference evidence="2" key="1">
    <citation type="submission" date="2007-03" db="EMBL/GenBank/DDBJ databases">
        <title>Annotation of Culex pipiens quinquefasciatus.</title>
        <authorList>
            <consortium name="The Broad Institute Genome Sequencing Platform"/>
            <person name="Atkinson P.W."/>
            <person name="Hemingway J."/>
            <person name="Christensen B.M."/>
            <person name="Higgs S."/>
            <person name="Kodira C."/>
            <person name="Hannick L."/>
            <person name="Megy K."/>
            <person name="O'Leary S."/>
            <person name="Pearson M."/>
            <person name="Haas B.J."/>
            <person name="Mauceli E."/>
            <person name="Wortman J.R."/>
            <person name="Lee N.H."/>
            <person name="Guigo R."/>
            <person name="Stanke M."/>
            <person name="Alvarado L."/>
            <person name="Amedeo P."/>
            <person name="Antoine C.H."/>
            <person name="Arensburger P."/>
            <person name="Bidwell S.L."/>
            <person name="Crawford M."/>
            <person name="Camaro F."/>
            <person name="Devon K."/>
            <person name="Engels R."/>
            <person name="Hammond M."/>
            <person name="Howarth C."/>
            <person name="Koehrsen M."/>
            <person name="Lawson D."/>
            <person name="Montgomery P."/>
            <person name="Nene V."/>
            <person name="Nusbaum C."/>
            <person name="Puiu D."/>
            <person name="Romero-Severson J."/>
            <person name="Severson D.W."/>
            <person name="Shumway M."/>
            <person name="Sisk P."/>
            <person name="Stolte C."/>
            <person name="Zeng Q."/>
            <person name="Eisenstadt E."/>
            <person name="Fraser-Liggett C."/>
            <person name="Strausberg R."/>
            <person name="Galagan J."/>
            <person name="Birren B."/>
            <person name="Collins F.H."/>
        </authorList>
    </citation>
    <scope>NUCLEOTIDE SEQUENCE [LARGE SCALE GENOMIC DNA]</scope>
    <source>
        <strain evidence="2">JHB</strain>
    </source>
</reference>
<dbReference type="Proteomes" id="UP000002320">
    <property type="component" value="Unassembled WGS sequence"/>
</dbReference>
<feature type="chain" id="PRO_5014566580" evidence="1">
    <location>
        <begin position="21"/>
        <end position="123"/>
    </location>
</feature>
<gene>
    <name evidence="3" type="primary">6034844</name>
    <name evidence="2" type="ORF">CpipJ_CPIJ003475</name>
</gene>
<dbReference type="HOGENOM" id="CLU_2017447_0_0_1"/>
<dbReference type="EnsemblMetazoa" id="CPIJ003475-RA">
    <property type="protein sequence ID" value="CPIJ003475-PA"/>
    <property type="gene ID" value="CPIJ003475"/>
</dbReference>
<dbReference type="VEuPathDB" id="VectorBase:CPIJ003475"/>
<reference evidence="3" key="2">
    <citation type="submission" date="2021-02" db="UniProtKB">
        <authorList>
            <consortium name="EnsemblMetazoa"/>
        </authorList>
    </citation>
    <scope>IDENTIFICATION</scope>
    <source>
        <strain evidence="3">JHB</strain>
    </source>
</reference>